<reference evidence="1 2" key="1">
    <citation type="submission" date="2015-03" db="EMBL/GenBank/DDBJ databases">
        <title>Draft Genome Sequence of Burkholderia andropogonis type strain ICMP2807, isolated from Sorghum bicolor.</title>
        <authorList>
            <person name="Lopes-Santos L."/>
            <person name="Castro D.B."/>
            <person name="Ottoboni L.M."/>
            <person name="Park D."/>
            <person name="Weirc B.S."/>
            <person name="Destefano S.A."/>
        </authorList>
    </citation>
    <scope>NUCLEOTIDE SEQUENCE [LARGE SCALE GENOMIC DNA]</scope>
    <source>
        <strain evidence="1 2">ICMP2807</strain>
    </source>
</reference>
<dbReference type="Gene3D" id="3.20.20.140">
    <property type="entry name" value="Metal-dependent hydrolases"/>
    <property type="match status" value="1"/>
</dbReference>
<dbReference type="GO" id="GO:0005737">
    <property type="term" value="C:cytoplasm"/>
    <property type="evidence" value="ECO:0007669"/>
    <property type="project" value="TreeGrafter"/>
</dbReference>
<dbReference type="STRING" id="28092.WM40_09130"/>
<accession>A0A0F5K316</accession>
<protein>
    <submittedName>
        <fullName evidence="1">Uncharacterized protein</fullName>
    </submittedName>
</protein>
<dbReference type="SUPFAM" id="SSF51338">
    <property type="entry name" value="Composite domain of metallo-dependent hydrolases"/>
    <property type="match status" value="1"/>
</dbReference>
<dbReference type="PATRIC" id="fig|28092.6.peg.2150"/>
<dbReference type="GO" id="GO:0006145">
    <property type="term" value="P:purine nucleobase catabolic process"/>
    <property type="evidence" value="ECO:0007669"/>
    <property type="project" value="TreeGrafter"/>
</dbReference>
<name>A0A0F5K316_9BURK</name>
<dbReference type="AlphaFoldDB" id="A0A0F5K316"/>
<comment type="caution">
    <text evidence="1">The sequence shown here is derived from an EMBL/GenBank/DDBJ whole genome shotgun (WGS) entry which is preliminary data.</text>
</comment>
<dbReference type="PANTHER" id="PTHR43668">
    <property type="entry name" value="ALLANTOINASE"/>
    <property type="match status" value="1"/>
</dbReference>
<evidence type="ECO:0000313" key="1">
    <source>
        <dbReference type="EMBL" id="KKB63937.1"/>
    </source>
</evidence>
<dbReference type="GO" id="GO:0004038">
    <property type="term" value="F:allantoinase activity"/>
    <property type="evidence" value="ECO:0007669"/>
    <property type="project" value="TreeGrafter"/>
</dbReference>
<organism evidence="1 2">
    <name type="scientific">Robbsia andropogonis</name>
    <dbReference type="NCBI Taxonomy" id="28092"/>
    <lineage>
        <taxon>Bacteria</taxon>
        <taxon>Pseudomonadati</taxon>
        <taxon>Pseudomonadota</taxon>
        <taxon>Betaproteobacteria</taxon>
        <taxon>Burkholderiales</taxon>
        <taxon>Burkholderiaceae</taxon>
        <taxon>Robbsia</taxon>
    </lineage>
</organism>
<dbReference type="InterPro" id="IPR011059">
    <property type="entry name" value="Metal-dep_hydrolase_composite"/>
</dbReference>
<dbReference type="InterPro" id="IPR050138">
    <property type="entry name" value="DHOase/Allantoinase_Hydrolase"/>
</dbReference>
<dbReference type="InterPro" id="IPR032466">
    <property type="entry name" value="Metal_Hydrolase"/>
</dbReference>
<gene>
    <name evidence="1" type="ORF">WM40_09130</name>
</gene>
<dbReference type="Proteomes" id="UP000033618">
    <property type="component" value="Unassembled WGS sequence"/>
</dbReference>
<sequence length="443" mass="46496">MPTLIEGATVLLPSASGCGLRSVRADVYLDSGVIAGIDTVPVGFDVSAAKRIDAHGLMLLPGMVDLCARFGTTASAWHEAVAGGITAFFSPGKGVIDRYVVSASMPQRAVLGREDISSADSDAGAYAADEMVGRVAGAVASGMASLPRAGLVEIDESDVDAPQLRNAMLRARAAGASLWFRPQDRALAGHGVMASGTFAVRLGLAGVPAEAETAPISRIVALMRDTGASVHLSRLSSAGAVALVRDAKAEGLALTCDVSAHHLHLIDVDIGWFDSRFRLDPPLRAAIDRDALRRGLADGTIDAICSDHTPHSVRAKAVPFAQAPAGAPGFAYLLALTIKWATEDRIPMADAITRVTSVPAAIVGHQAWGIVIGRSADMLLIDPDDYWDVPDIRRAGGEARETRALSPFSGFELPAPIREVWVAGCPQSEFWDKTCHADTLQDL</sequence>
<keyword evidence="2" id="KW-1185">Reference proteome</keyword>
<dbReference type="SUPFAM" id="SSF51556">
    <property type="entry name" value="Metallo-dependent hydrolases"/>
    <property type="match status" value="1"/>
</dbReference>
<evidence type="ECO:0000313" key="2">
    <source>
        <dbReference type="Proteomes" id="UP000033618"/>
    </source>
</evidence>
<proteinExistence type="predicted"/>
<dbReference type="PANTHER" id="PTHR43668:SF2">
    <property type="entry name" value="ALLANTOINASE"/>
    <property type="match status" value="1"/>
</dbReference>
<dbReference type="EMBL" id="LAQU01000007">
    <property type="protein sequence ID" value="KKB63937.1"/>
    <property type="molecule type" value="Genomic_DNA"/>
</dbReference>